<dbReference type="InterPro" id="IPR036175">
    <property type="entry name" value="Sec23/24_helical_dom_sf"/>
</dbReference>
<dbReference type="EMBL" id="JBGBPQ010000004">
    <property type="protein sequence ID" value="KAL1525882.1"/>
    <property type="molecule type" value="Genomic_DNA"/>
</dbReference>
<feature type="region of interest" description="Disordered" evidence="1">
    <location>
        <begin position="663"/>
        <end position="684"/>
    </location>
</feature>
<dbReference type="AlphaFoldDB" id="A0AB34JY80"/>
<protein>
    <recommendedName>
        <fullName evidence="6">Protein transport protein SEC23</fullName>
    </recommendedName>
</protein>
<dbReference type="Pfam" id="PF04815">
    <property type="entry name" value="Sec23_helical"/>
    <property type="match status" value="1"/>
</dbReference>
<dbReference type="GO" id="GO:0090110">
    <property type="term" value="P:COPII-coated vesicle cargo loading"/>
    <property type="evidence" value="ECO:0007669"/>
    <property type="project" value="TreeGrafter"/>
</dbReference>
<name>A0AB34JY80_PRYPA</name>
<feature type="domain" description="Sec23/Sec24 helical" evidence="3">
    <location>
        <begin position="715"/>
        <end position="818"/>
    </location>
</feature>
<dbReference type="Proteomes" id="UP001515480">
    <property type="component" value="Unassembled WGS sequence"/>
</dbReference>
<proteinExistence type="predicted"/>
<dbReference type="PANTHER" id="PTHR13803:SF17">
    <property type="entry name" value="PROTEIN TRANSPORT PROTEIN SEC24"/>
    <property type="match status" value="1"/>
</dbReference>
<dbReference type="InterPro" id="IPR006895">
    <property type="entry name" value="Znf_Sec23_Sec24"/>
</dbReference>
<evidence type="ECO:0000259" key="2">
    <source>
        <dbReference type="Pfam" id="PF04810"/>
    </source>
</evidence>
<dbReference type="InterPro" id="IPR050550">
    <property type="entry name" value="SEC23_SEC24_subfamily"/>
</dbReference>
<reference evidence="4 5" key="1">
    <citation type="journal article" date="2024" name="Science">
        <title>Giant polyketide synthase enzymes in the biosynthesis of giant marine polyether toxins.</title>
        <authorList>
            <person name="Fallon T.R."/>
            <person name="Shende V.V."/>
            <person name="Wierzbicki I.H."/>
            <person name="Pendleton A.L."/>
            <person name="Watervoot N.F."/>
            <person name="Auber R.P."/>
            <person name="Gonzalez D.J."/>
            <person name="Wisecaver J.H."/>
            <person name="Moore B.S."/>
        </authorList>
    </citation>
    <scope>NUCLEOTIDE SEQUENCE [LARGE SCALE GENOMIC DNA]</scope>
    <source>
        <strain evidence="4 5">12B1</strain>
    </source>
</reference>
<dbReference type="InterPro" id="IPR036465">
    <property type="entry name" value="vWFA_dom_sf"/>
</dbReference>
<dbReference type="SUPFAM" id="SSF53300">
    <property type="entry name" value="vWA-like"/>
    <property type="match status" value="2"/>
</dbReference>
<keyword evidence="5" id="KW-1185">Reference proteome</keyword>
<dbReference type="GO" id="GO:0000149">
    <property type="term" value="F:SNARE binding"/>
    <property type="evidence" value="ECO:0007669"/>
    <property type="project" value="TreeGrafter"/>
</dbReference>
<dbReference type="InterPro" id="IPR036174">
    <property type="entry name" value="Znf_Sec23_Sec24_sf"/>
</dbReference>
<dbReference type="SUPFAM" id="SSF81995">
    <property type="entry name" value="beta-sandwich domain of Sec23/24"/>
    <property type="match status" value="1"/>
</dbReference>
<evidence type="ECO:0000313" key="4">
    <source>
        <dbReference type="EMBL" id="KAL1525882.1"/>
    </source>
</evidence>
<evidence type="ECO:0000313" key="5">
    <source>
        <dbReference type="Proteomes" id="UP001515480"/>
    </source>
</evidence>
<dbReference type="Gene3D" id="3.40.50.410">
    <property type="entry name" value="von Willebrand factor, type A domain"/>
    <property type="match status" value="2"/>
</dbReference>
<accession>A0AB34JY80</accession>
<dbReference type="SUPFAM" id="SSF81811">
    <property type="entry name" value="Helical domain of Sec23/24"/>
    <property type="match status" value="1"/>
</dbReference>
<dbReference type="GO" id="GO:0070971">
    <property type="term" value="C:endoplasmic reticulum exit site"/>
    <property type="evidence" value="ECO:0007669"/>
    <property type="project" value="TreeGrafter"/>
</dbReference>
<feature type="compositionally biased region" description="Basic and acidic residues" evidence="1">
    <location>
        <begin position="300"/>
        <end position="311"/>
    </location>
</feature>
<dbReference type="GO" id="GO:0006886">
    <property type="term" value="P:intracellular protein transport"/>
    <property type="evidence" value="ECO:0007669"/>
    <property type="project" value="InterPro"/>
</dbReference>
<feature type="compositionally biased region" description="Polar residues" evidence="1">
    <location>
        <begin position="377"/>
        <end position="387"/>
    </location>
</feature>
<dbReference type="PANTHER" id="PTHR13803">
    <property type="entry name" value="SEC24-RELATED PROTEIN"/>
    <property type="match status" value="1"/>
</dbReference>
<sequence length="967" mass="104171">MLQVSLRRFPSTARAKDEAGVPFGAIAQPLAPLAAAPPPAEAIARCTSCHAYICRHATLHRTRWLCALCGAASPLPPRYAAADRPSLAELRPEPYEAAYASPPAASPLELPALLALVDVAAGAEFVATAQAGLRAALRALGPHAMVCLLSFSATLRLHLPGRHVRHVRLGGGGGGARLADAARGGMFAHAGSCARQVEEAVDGLRAEAEAGGGERALGGALRAALEALEARRSRRTAWRGATQCAGGTRLLLFLGGMPNAGLGKLSERRGMPATAARPRQPQVEAEEDFVDPEVGGGEEGGEKRAGSEKKRQTTPRGGGLRFGLGAPRAAQEDAPSEEEIQARSNRCGRASPPSQPPAPLPRISTPPHLAPYLHISTPPQLHTSTPRSTPPHLAPHLHTSLHTSTPRSTPPHLAPHLHTSLHTSTPRSTPPHLHTSTPRSTPPHLAPHLHTSLHTSTRPHLTPHLHLPHASISILTSTPRHTPRHTSSRLHMPAPPRHLYYTSITHAIAPPPFPSALAVYEELGMQAVALGVTIHLYALSAETVDLASLRPLTLLTGGMLNHYPSLDACCLPEDVFTQLSTPAGSHGVLRLRTSRGFRVSRGYGQLVADAEVENLYHLAGCTPHTAVAFDFEFDSSSGFSDSEEAPPTLQLVYSYSVLVEAEEEDTPPGSPASSSSADEETRPRRLKLERRLRVQTLQCQVASGPRALYDNINDRAMITLLTHKVMVAIAEEGFREARLLLQDWLVMLLAKYQVSYRAHPLSLEQLDQLCDGMFMVPRWVFALLRGPLLSSHTPLSPHRISADARVALMNLYSSLCCSGLVTAIYPGLHAYEDPDKLFKSNLPLSWEAIATSGCRLFLLDAQTTVYLYLSAPPEVGDDAAAHAVDFAFPPPRDSAIWKHVDHVKRQQMNTPTVVVGAAGTPEGELFEARLIEDSRDPTNKFSLEQFLHFQVKEVDEYIRASGMSVLG</sequence>
<evidence type="ECO:0000259" key="3">
    <source>
        <dbReference type="Pfam" id="PF04815"/>
    </source>
</evidence>
<dbReference type="Gene3D" id="2.30.30.380">
    <property type="entry name" value="Zn-finger domain of Sec23/24"/>
    <property type="match status" value="1"/>
</dbReference>
<dbReference type="Pfam" id="PF04810">
    <property type="entry name" value="zf-Sec23_Sec24"/>
    <property type="match status" value="1"/>
</dbReference>
<dbReference type="Gene3D" id="1.20.120.730">
    <property type="entry name" value="Sec23/Sec24 helical domain"/>
    <property type="match status" value="1"/>
</dbReference>
<feature type="region of interest" description="Disordered" evidence="1">
    <location>
        <begin position="264"/>
        <end position="464"/>
    </location>
</feature>
<evidence type="ECO:0008006" key="6">
    <source>
        <dbReference type="Google" id="ProtNLM"/>
    </source>
</evidence>
<feature type="domain" description="Zinc finger Sec23/Sec24-type" evidence="2">
    <location>
        <begin position="43"/>
        <end position="79"/>
    </location>
</feature>
<dbReference type="SUPFAM" id="SSF82919">
    <property type="entry name" value="Zn-finger domain of Sec23/24"/>
    <property type="match status" value="1"/>
</dbReference>
<dbReference type="GO" id="GO:0030127">
    <property type="term" value="C:COPII vesicle coat"/>
    <property type="evidence" value="ECO:0007669"/>
    <property type="project" value="InterPro"/>
</dbReference>
<evidence type="ECO:0000256" key="1">
    <source>
        <dbReference type="SAM" id="MobiDB-lite"/>
    </source>
</evidence>
<comment type="caution">
    <text evidence="4">The sequence shown here is derived from an EMBL/GenBank/DDBJ whole genome shotgun (WGS) entry which is preliminary data.</text>
</comment>
<organism evidence="4 5">
    <name type="scientific">Prymnesium parvum</name>
    <name type="common">Toxic golden alga</name>
    <dbReference type="NCBI Taxonomy" id="97485"/>
    <lineage>
        <taxon>Eukaryota</taxon>
        <taxon>Haptista</taxon>
        <taxon>Haptophyta</taxon>
        <taxon>Prymnesiophyceae</taxon>
        <taxon>Prymnesiales</taxon>
        <taxon>Prymnesiaceae</taxon>
        <taxon>Prymnesium</taxon>
    </lineage>
</organism>
<gene>
    <name evidence="4" type="ORF">AB1Y20_020710</name>
</gene>
<dbReference type="GO" id="GO:0008270">
    <property type="term" value="F:zinc ion binding"/>
    <property type="evidence" value="ECO:0007669"/>
    <property type="project" value="InterPro"/>
</dbReference>
<dbReference type="InterPro" id="IPR006900">
    <property type="entry name" value="Sec23/24_helical_dom"/>
</dbReference>